<evidence type="ECO:0000313" key="2">
    <source>
        <dbReference type="Proteomes" id="UP000002624"/>
    </source>
</evidence>
<sequence length="127" mass="14294">MGSPRHWGEPATQLGFHFFQGSENKASAEATIETINLIFHSLSTSSGVSGWCDFCQHLNNEHTYYTGTATGCRKKFKICQTGSHAEFGITGHEYVLCKWCPNHPYSSPYNVTDMPRLYKQQNIPISM</sequence>
<gene>
    <name evidence="1" type="ORF">HCDG_03150</name>
</gene>
<name>C6HAB9_AJECH</name>
<accession>C6HAB9</accession>
<dbReference type="HOGENOM" id="CLU_1969899_0_0_1"/>
<dbReference type="EMBL" id="GG692421">
    <property type="protein sequence ID" value="EER43252.1"/>
    <property type="molecule type" value="Genomic_DNA"/>
</dbReference>
<protein>
    <submittedName>
        <fullName evidence="1">Uncharacterized protein</fullName>
    </submittedName>
</protein>
<reference evidence="2" key="1">
    <citation type="submission" date="2009-05" db="EMBL/GenBank/DDBJ databases">
        <title>The genome sequence of Ajellomyces capsulatus strain H143.</title>
        <authorList>
            <person name="Champion M."/>
            <person name="Cuomo C.A."/>
            <person name="Ma L.-J."/>
            <person name="Henn M.R."/>
            <person name="Sil A."/>
            <person name="Goldman B."/>
            <person name="Young S.K."/>
            <person name="Kodira C.D."/>
            <person name="Zeng Q."/>
            <person name="Koehrsen M."/>
            <person name="Alvarado L."/>
            <person name="Berlin A.M."/>
            <person name="Borenstein D."/>
            <person name="Chen Z."/>
            <person name="Engels R."/>
            <person name="Freedman E."/>
            <person name="Gellesch M."/>
            <person name="Goldberg J."/>
            <person name="Griggs A."/>
            <person name="Gujja S."/>
            <person name="Heiman D.I."/>
            <person name="Hepburn T.A."/>
            <person name="Howarth C."/>
            <person name="Jen D."/>
            <person name="Larson L."/>
            <person name="Lewis B."/>
            <person name="Mehta T."/>
            <person name="Park D."/>
            <person name="Pearson M."/>
            <person name="Roberts A."/>
            <person name="Saif S."/>
            <person name="Shea T.D."/>
            <person name="Shenoy N."/>
            <person name="Sisk P."/>
            <person name="Stolte C."/>
            <person name="Sykes S."/>
            <person name="Walk T."/>
            <person name="White J."/>
            <person name="Yandava C."/>
            <person name="Klein B."/>
            <person name="McEwen J.G."/>
            <person name="Puccia R."/>
            <person name="Goldman G.H."/>
            <person name="Felipe M.S."/>
            <person name="Nino-Vega G."/>
            <person name="San-Blas G."/>
            <person name="Taylor J.W."/>
            <person name="Mendoza L."/>
            <person name="Galagan J.E."/>
            <person name="Nusbaum C."/>
            <person name="Birren B.W."/>
        </authorList>
    </citation>
    <scope>NUCLEOTIDE SEQUENCE [LARGE SCALE GENOMIC DNA]</scope>
    <source>
        <strain evidence="2">H143</strain>
    </source>
</reference>
<dbReference type="OrthoDB" id="4505438at2759"/>
<proteinExistence type="predicted"/>
<dbReference type="AlphaFoldDB" id="C6HAB9"/>
<dbReference type="Proteomes" id="UP000002624">
    <property type="component" value="Unassembled WGS sequence"/>
</dbReference>
<dbReference type="VEuPathDB" id="FungiDB:HCDG_03150"/>
<organism evidence="1 2">
    <name type="scientific">Ajellomyces capsulatus (strain H143)</name>
    <name type="common">Darling's disease fungus</name>
    <name type="synonym">Histoplasma capsulatum</name>
    <dbReference type="NCBI Taxonomy" id="544712"/>
    <lineage>
        <taxon>Eukaryota</taxon>
        <taxon>Fungi</taxon>
        <taxon>Dikarya</taxon>
        <taxon>Ascomycota</taxon>
        <taxon>Pezizomycotina</taxon>
        <taxon>Eurotiomycetes</taxon>
        <taxon>Eurotiomycetidae</taxon>
        <taxon>Onygenales</taxon>
        <taxon>Ajellomycetaceae</taxon>
        <taxon>Histoplasma</taxon>
    </lineage>
</organism>
<evidence type="ECO:0000313" key="1">
    <source>
        <dbReference type="EMBL" id="EER43252.1"/>
    </source>
</evidence>